<proteinExistence type="predicted"/>
<sequence>MTKHFYRAVLRDGYNQLRYGRCAPKYAEKVYVRARDCRAYLRSSMVESFFSVRVRQGSGLVVNAWPEAELIPVDEHPKVGYCKQHWLGGSTWHQSGAYDYLMARIEASDSGSFDECRNLADVKRRYQNLDALFLTLQSEGGFKSQKEIHPDNFREVGGIQFHFGPDGVPVFSGAGAHRFAIAQILDLVIPAQVGIVHQSAIPHMQRYRRG</sequence>
<dbReference type="RefSeq" id="WP_227537714.1">
    <property type="nucleotide sequence ID" value="NZ_QMDL01000005.1"/>
</dbReference>
<protein>
    <submittedName>
        <fullName evidence="1">Uncharacterized protein</fullName>
    </submittedName>
</protein>
<accession>A0A3M2R913</accession>
<keyword evidence="2" id="KW-1185">Reference proteome</keyword>
<dbReference type="AlphaFoldDB" id="A0A3M2R913"/>
<evidence type="ECO:0000313" key="1">
    <source>
        <dbReference type="EMBL" id="RMJ01778.1"/>
    </source>
</evidence>
<reference evidence="1 2" key="1">
    <citation type="submission" date="2018-08" db="EMBL/GenBank/DDBJ databases">
        <title>Whole Genome Sequence of the Moderate Halophilic Marine Bacterium Marinobacter litoralis Sw-45.</title>
        <authorList>
            <person name="Musa H."/>
        </authorList>
    </citation>
    <scope>NUCLEOTIDE SEQUENCE [LARGE SCALE GENOMIC DNA]</scope>
    <source>
        <strain evidence="1 2">Sw-45</strain>
    </source>
</reference>
<evidence type="ECO:0000313" key="2">
    <source>
        <dbReference type="Proteomes" id="UP000265903"/>
    </source>
</evidence>
<name>A0A3M2R913_9GAMM</name>
<organism evidence="1 2">
    <name type="scientific">Marinobacter litoralis</name>
    <dbReference type="NCBI Taxonomy" id="187981"/>
    <lineage>
        <taxon>Bacteria</taxon>
        <taxon>Pseudomonadati</taxon>
        <taxon>Pseudomonadota</taxon>
        <taxon>Gammaproteobacteria</taxon>
        <taxon>Pseudomonadales</taxon>
        <taxon>Marinobacteraceae</taxon>
        <taxon>Marinobacter</taxon>
    </lineage>
</organism>
<dbReference type="EMBL" id="QMDL01000005">
    <property type="protein sequence ID" value="RMJ01778.1"/>
    <property type="molecule type" value="Genomic_DNA"/>
</dbReference>
<comment type="caution">
    <text evidence="1">The sequence shown here is derived from an EMBL/GenBank/DDBJ whole genome shotgun (WGS) entry which is preliminary data.</text>
</comment>
<gene>
    <name evidence="1" type="ORF">DOQ08_03057</name>
</gene>
<dbReference type="Proteomes" id="UP000265903">
    <property type="component" value="Unassembled WGS sequence"/>
</dbReference>